<feature type="transmembrane region" description="Helical" evidence="1">
    <location>
        <begin position="112"/>
        <end position="131"/>
    </location>
</feature>
<gene>
    <name evidence="2" type="ORF">ACN38_g10349</name>
</gene>
<organism evidence="2 3">
    <name type="scientific">Penicillium nordicum</name>
    <dbReference type="NCBI Taxonomy" id="229535"/>
    <lineage>
        <taxon>Eukaryota</taxon>
        <taxon>Fungi</taxon>
        <taxon>Dikarya</taxon>
        <taxon>Ascomycota</taxon>
        <taxon>Pezizomycotina</taxon>
        <taxon>Eurotiomycetes</taxon>
        <taxon>Eurotiomycetidae</taxon>
        <taxon>Eurotiales</taxon>
        <taxon>Aspergillaceae</taxon>
        <taxon>Penicillium</taxon>
    </lineage>
</organism>
<evidence type="ECO:0000313" key="3">
    <source>
        <dbReference type="Proteomes" id="UP000037696"/>
    </source>
</evidence>
<sequence length="134" mass="15996">MSANTCWSSYQSRNKLMDATPLPCSILKNNLLYWEFTYAAPVEFSHAPPWWLLIEKPELWPNGMDDWEIVFNHRLKTFLRAMKSREDTEIQKGHIKENQRMSSHMQRSWDSGNFWIVYAALNSFAFDAIYWKKN</sequence>
<name>A0A0M9WBP5_9EURO</name>
<evidence type="ECO:0000313" key="2">
    <source>
        <dbReference type="EMBL" id="KOS38813.1"/>
    </source>
</evidence>
<dbReference type="Proteomes" id="UP000037696">
    <property type="component" value="Unassembled WGS sequence"/>
</dbReference>
<keyword evidence="3" id="KW-1185">Reference proteome</keyword>
<proteinExistence type="predicted"/>
<keyword evidence="1" id="KW-0812">Transmembrane</keyword>
<comment type="caution">
    <text evidence="2">The sequence shown here is derived from an EMBL/GenBank/DDBJ whole genome shotgun (WGS) entry which is preliminary data.</text>
</comment>
<keyword evidence="1" id="KW-1133">Transmembrane helix</keyword>
<protein>
    <submittedName>
        <fullName evidence="2">Uncharacterized protein</fullName>
    </submittedName>
</protein>
<keyword evidence="1" id="KW-0472">Membrane</keyword>
<dbReference type="AlphaFoldDB" id="A0A0M9WBP5"/>
<accession>A0A0M9WBP5</accession>
<dbReference type="EMBL" id="LHQQ01000233">
    <property type="protein sequence ID" value="KOS38813.1"/>
    <property type="molecule type" value="Genomic_DNA"/>
</dbReference>
<evidence type="ECO:0000256" key="1">
    <source>
        <dbReference type="SAM" id="Phobius"/>
    </source>
</evidence>
<dbReference type="STRING" id="229535.A0A0M9WBP5"/>
<reference evidence="2 3" key="1">
    <citation type="submission" date="2015-08" db="EMBL/GenBank/DDBJ databases">
        <title>Genome sequencing of Penicillium nordicum.</title>
        <authorList>
            <person name="Nguyen H.D."/>
            <person name="Seifert K.A."/>
        </authorList>
    </citation>
    <scope>NUCLEOTIDE SEQUENCE [LARGE SCALE GENOMIC DNA]</scope>
    <source>
        <strain evidence="2 3">DAOMC 185683</strain>
    </source>
</reference>
<dbReference type="OrthoDB" id="5412996at2759"/>